<evidence type="ECO:0000313" key="5">
    <source>
        <dbReference type="Proteomes" id="UP001161422"/>
    </source>
</evidence>
<evidence type="ECO:0000313" key="4">
    <source>
        <dbReference type="EMBL" id="GLP97050.1"/>
    </source>
</evidence>
<gene>
    <name evidence="4" type="ORF">GCM10007895_23560</name>
</gene>
<accession>A0AA37RXQ6</accession>
<keyword evidence="5" id="KW-1185">Reference proteome</keyword>
<reference evidence="4" key="2">
    <citation type="submission" date="2023-01" db="EMBL/GenBank/DDBJ databases">
        <title>Draft genome sequence of Paraferrimonas sedimenticola strain NBRC 101628.</title>
        <authorList>
            <person name="Sun Q."/>
            <person name="Mori K."/>
        </authorList>
    </citation>
    <scope>NUCLEOTIDE SEQUENCE</scope>
    <source>
        <strain evidence="4">NBRC 101628</strain>
    </source>
</reference>
<dbReference type="Gene3D" id="1.10.10.10">
    <property type="entry name" value="Winged helix-like DNA-binding domain superfamily/Winged helix DNA-binding domain"/>
    <property type="match status" value="1"/>
</dbReference>
<dbReference type="Proteomes" id="UP001161422">
    <property type="component" value="Unassembled WGS sequence"/>
</dbReference>
<dbReference type="EMBL" id="BSNC01000005">
    <property type="protein sequence ID" value="GLP97050.1"/>
    <property type="molecule type" value="Genomic_DNA"/>
</dbReference>
<dbReference type="InterPro" id="IPR036388">
    <property type="entry name" value="WH-like_DNA-bd_sf"/>
</dbReference>
<keyword evidence="2" id="KW-0812">Transmembrane</keyword>
<feature type="domain" description="OmpR/PhoB-type" evidence="3">
    <location>
        <begin position="29"/>
        <end position="98"/>
    </location>
</feature>
<dbReference type="AlphaFoldDB" id="A0AA37RXQ6"/>
<keyword evidence="2" id="KW-1133">Transmembrane helix</keyword>
<keyword evidence="2" id="KW-0472">Membrane</keyword>
<name>A0AA37RXQ6_9GAMM</name>
<comment type="caution">
    <text evidence="4">The sequence shown here is derived from an EMBL/GenBank/DDBJ whole genome shotgun (WGS) entry which is preliminary data.</text>
</comment>
<proteinExistence type="predicted"/>
<dbReference type="RefSeq" id="WP_095504351.1">
    <property type="nucleotide sequence ID" value="NZ_BSNC01000005.1"/>
</dbReference>
<dbReference type="SUPFAM" id="SSF46894">
    <property type="entry name" value="C-terminal effector domain of the bipartite response regulators"/>
    <property type="match status" value="1"/>
</dbReference>
<protein>
    <recommendedName>
        <fullName evidence="3">OmpR/PhoB-type domain-containing protein</fullName>
    </recommendedName>
</protein>
<keyword evidence="1" id="KW-0238">DNA-binding</keyword>
<dbReference type="GO" id="GO:0003677">
    <property type="term" value="F:DNA binding"/>
    <property type="evidence" value="ECO:0007669"/>
    <property type="project" value="UniProtKB-KW"/>
</dbReference>
<feature type="transmembrane region" description="Helical" evidence="2">
    <location>
        <begin position="118"/>
        <end position="139"/>
    </location>
</feature>
<reference evidence="4" key="1">
    <citation type="journal article" date="2014" name="Int. J. Syst. Evol. Microbiol.">
        <title>Complete genome sequence of Corynebacterium casei LMG S-19264T (=DSM 44701T), isolated from a smear-ripened cheese.</title>
        <authorList>
            <consortium name="US DOE Joint Genome Institute (JGI-PGF)"/>
            <person name="Walter F."/>
            <person name="Albersmeier A."/>
            <person name="Kalinowski J."/>
            <person name="Ruckert C."/>
        </authorList>
    </citation>
    <scope>NUCLEOTIDE SEQUENCE</scope>
    <source>
        <strain evidence="4">NBRC 101628</strain>
    </source>
</reference>
<dbReference type="Pfam" id="PF00486">
    <property type="entry name" value="Trans_reg_C"/>
    <property type="match status" value="1"/>
</dbReference>
<evidence type="ECO:0000256" key="2">
    <source>
        <dbReference type="SAM" id="Phobius"/>
    </source>
</evidence>
<organism evidence="4 5">
    <name type="scientific">Paraferrimonas sedimenticola</name>
    <dbReference type="NCBI Taxonomy" id="375674"/>
    <lineage>
        <taxon>Bacteria</taxon>
        <taxon>Pseudomonadati</taxon>
        <taxon>Pseudomonadota</taxon>
        <taxon>Gammaproteobacteria</taxon>
        <taxon>Alteromonadales</taxon>
        <taxon>Ferrimonadaceae</taxon>
        <taxon>Paraferrimonas</taxon>
    </lineage>
</organism>
<evidence type="ECO:0000256" key="1">
    <source>
        <dbReference type="ARBA" id="ARBA00023125"/>
    </source>
</evidence>
<dbReference type="InterPro" id="IPR016032">
    <property type="entry name" value="Sig_transdc_resp-reg_C-effctor"/>
</dbReference>
<evidence type="ECO:0000259" key="3">
    <source>
        <dbReference type="Pfam" id="PF00486"/>
    </source>
</evidence>
<dbReference type="GO" id="GO:0000160">
    <property type="term" value="P:phosphorelay signal transduction system"/>
    <property type="evidence" value="ECO:0007669"/>
    <property type="project" value="InterPro"/>
</dbReference>
<dbReference type="GO" id="GO:0006355">
    <property type="term" value="P:regulation of DNA-templated transcription"/>
    <property type="evidence" value="ECO:0007669"/>
    <property type="project" value="InterPro"/>
</dbReference>
<sequence>MSDHPSLGHYRFDESKGLLYHDSKPMCKELPRAERLVLHWLFQSEGEAVNFQQLRCDESGETVISKSAVVKAVFSLRQFIGDKDHSHIQAVPGTGYRLVLTSAGDHLPAQSPDQNAELLSPIVFWGIAIVGLLGFWIALHYPIFFESPHATTTIQFESVARAQSGTDVSLIQVARTEQLLKTSDPYVQSLATQIGQCADISWSHIYLSLSFDGMLLAITFASDEGVPPRNFKINDFGLSPRFIDETWLREVKACD</sequence>
<dbReference type="InterPro" id="IPR001867">
    <property type="entry name" value="OmpR/PhoB-type_DNA-bd"/>
</dbReference>